<feature type="region of interest" description="Disordered" evidence="1">
    <location>
        <begin position="67"/>
        <end position="95"/>
    </location>
</feature>
<name>A0A8X8VVY0_SALSN</name>
<dbReference type="AlphaFoldDB" id="A0A8X8VVY0"/>
<proteinExistence type="predicted"/>
<dbReference type="Proteomes" id="UP000298416">
    <property type="component" value="Unassembled WGS sequence"/>
</dbReference>
<reference evidence="2" key="2">
    <citation type="submission" date="2020-08" db="EMBL/GenBank/DDBJ databases">
        <title>Plant Genome Project.</title>
        <authorList>
            <person name="Zhang R.-G."/>
        </authorList>
    </citation>
    <scope>NUCLEOTIDE SEQUENCE</scope>
    <source>
        <strain evidence="2">Huo1</strain>
        <tissue evidence="2">Leaf</tissue>
    </source>
</reference>
<feature type="compositionally biased region" description="Basic and acidic residues" evidence="1">
    <location>
        <begin position="67"/>
        <end position="81"/>
    </location>
</feature>
<protein>
    <submittedName>
        <fullName evidence="2">Uncharacterized protein</fullName>
    </submittedName>
</protein>
<keyword evidence="3" id="KW-1185">Reference proteome</keyword>
<evidence type="ECO:0000313" key="3">
    <source>
        <dbReference type="Proteomes" id="UP000298416"/>
    </source>
</evidence>
<dbReference type="EMBL" id="PNBA02000598">
    <property type="protein sequence ID" value="KAG6383392.1"/>
    <property type="molecule type" value="Genomic_DNA"/>
</dbReference>
<reference evidence="2" key="1">
    <citation type="submission" date="2018-01" db="EMBL/GenBank/DDBJ databases">
        <authorList>
            <person name="Mao J.F."/>
        </authorList>
    </citation>
    <scope>NUCLEOTIDE SEQUENCE</scope>
    <source>
        <strain evidence="2">Huo1</strain>
        <tissue evidence="2">Leaf</tissue>
    </source>
</reference>
<organism evidence="2">
    <name type="scientific">Salvia splendens</name>
    <name type="common">Scarlet sage</name>
    <dbReference type="NCBI Taxonomy" id="180675"/>
    <lineage>
        <taxon>Eukaryota</taxon>
        <taxon>Viridiplantae</taxon>
        <taxon>Streptophyta</taxon>
        <taxon>Embryophyta</taxon>
        <taxon>Tracheophyta</taxon>
        <taxon>Spermatophyta</taxon>
        <taxon>Magnoliopsida</taxon>
        <taxon>eudicotyledons</taxon>
        <taxon>Gunneridae</taxon>
        <taxon>Pentapetalae</taxon>
        <taxon>asterids</taxon>
        <taxon>lamiids</taxon>
        <taxon>Lamiales</taxon>
        <taxon>Lamiaceae</taxon>
        <taxon>Nepetoideae</taxon>
        <taxon>Mentheae</taxon>
        <taxon>Salviinae</taxon>
        <taxon>Salvia</taxon>
        <taxon>Salvia subgen. Calosphace</taxon>
        <taxon>core Calosphace</taxon>
    </lineage>
</organism>
<gene>
    <name evidence="2" type="ORF">SASPL_156861</name>
</gene>
<evidence type="ECO:0000256" key="1">
    <source>
        <dbReference type="SAM" id="MobiDB-lite"/>
    </source>
</evidence>
<accession>A0A8X8VVY0</accession>
<sequence>MYGIEQTIILNYLVFTETKECSVRASAEALHSDSVLRVTMLWKPACAIYTRPLLKIEFPSDSDLHCEDGTEAKGGKGRREAVGVPNRADSTPILT</sequence>
<evidence type="ECO:0000313" key="2">
    <source>
        <dbReference type="EMBL" id="KAG6383392.1"/>
    </source>
</evidence>
<comment type="caution">
    <text evidence="2">The sequence shown here is derived from an EMBL/GenBank/DDBJ whole genome shotgun (WGS) entry which is preliminary data.</text>
</comment>